<dbReference type="Proteomes" id="UP000040578">
    <property type="component" value="Unassembled WGS sequence"/>
</dbReference>
<gene>
    <name evidence="1" type="ORF">ERS137967_02010</name>
</gene>
<keyword evidence="2" id="KW-1185">Reference proteome</keyword>
<protein>
    <recommendedName>
        <fullName evidence="3">Protein kinase domain-containing protein</fullName>
    </recommendedName>
</protein>
<dbReference type="SUPFAM" id="SSF56112">
    <property type="entry name" value="Protein kinase-like (PK-like)"/>
    <property type="match status" value="1"/>
</dbReference>
<dbReference type="InterPro" id="IPR011009">
    <property type="entry name" value="Kinase-like_dom_sf"/>
</dbReference>
<evidence type="ECO:0000313" key="1">
    <source>
        <dbReference type="EMBL" id="CNE59776.1"/>
    </source>
</evidence>
<dbReference type="EMBL" id="CPYD01000006">
    <property type="protein sequence ID" value="CNE59776.1"/>
    <property type="molecule type" value="Genomic_DNA"/>
</dbReference>
<accession>A0ABM9SH93</accession>
<name>A0ABM9SH93_9GAMM</name>
<evidence type="ECO:0000313" key="2">
    <source>
        <dbReference type="Proteomes" id="UP000040578"/>
    </source>
</evidence>
<sequence>MISFFKEKINIHSDNLQSAIAKKINNKSLSSKSLEKLVSIANTQYEFKNGESEFILRDTPCIANVNYEKVSRLIKDIKNIKSVKDDSFIKSRIYSWEVNAKELLKTNHEPKEEKKLLGKGSRGAVYKDGESVIKKTKNLTLNELFHEGNMCNEYNIKKGSFQNAATIVGNCIEMPFINGNTPNFQDTLIGVNYLFENGFFMGDANPSNFLKTPEGSVEPIDFGLVFKRDELECIDDEVKKNIISDYIKGGFRYIPSEIKKEYNSCIVKLDDILGKDSPTRKINIKALSKAGLQYP</sequence>
<dbReference type="RefSeq" id="WP_049598334.1">
    <property type="nucleotide sequence ID" value="NZ_CPYD01000006.1"/>
</dbReference>
<organism evidence="1 2">
    <name type="scientific">Yersinia nurmii</name>
    <dbReference type="NCBI Taxonomy" id="685706"/>
    <lineage>
        <taxon>Bacteria</taxon>
        <taxon>Pseudomonadati</taxon>
        <taxon>Pseudomonadota</taxon>
        <taxon>Gammaproteobacteria</taxon>
        <taxon>Enterobacterales</taxon>
        <taxon>Yersiniaceae</taxon>
        <taxon>Yersinia</taxon>
    </lineage>
</organism>
<proteinExistence type="predicted"/>
<evidence type="ECO:0008006" key="3">
    <source>
        <dbReference type="Google" id="ProtNLM"/>
    </source>
</evidence>
<reference evidence="1 2" key="1">
    <citation type="submission" date="2015-03" db="EMBL/GenBank/DDBJ databases">
        <authorList>
            <consortium name="Pathogen Informatics"/>
            <person name="Murphy D."/>
        </authorList>
    </citation>
    <scope>NUCLEOTIDE SEQUENCE [LARGE SCALE GENOMIC DNA]</scope>
    <source>
        <strain evidence="2">type strain: CIP110231</strain>
    </source>
</reference>
<comment type="caution">
    <text evidence="1">The sequence shown here is derived from an EMBL/GenBank/DDBJ whole genome shotgun (WGS) entry which is preliminary data.</text>
</comment>